<name>A0A9P8TUP7_9HYPO</name>
<protein>
    <recommendedName>
        <fullName evidence="4">Phthiocerol/phthiodiolone dimycocerosyl transferase C-terminal domain-containing protein</fullName>
    </recommendedName>
</protein>
<keyword evidence="6" id="KW-1185">Reference proteome</keyword>
<dbReference type="EMBL" id="JAIWOZ010000005">
    <property type="protein sequence ID" value="KAH6605227.1"/>
    <property type="molecule type" value="Genomic_DNA"/>
</dbReference>
<dbReference type="PANTHER" id="PTHR42034:SF1">
    <property type="entry name" value="CONDENSATION DOMAIN-CONTAINING PROTEIN"/>
    <property type="match status" value="1"/>
</dbReference>
<feature type="region of interest" description="Disordered" evidence="3">
    <location>
        <begin position="1"/>
        <end position="41"/>
    </location>
</feature>
<comment type="caution">
    <text evidence="5">The sequence shown here is derived from an EMBL/GenBank/DDBJ whole genome shotgun (WGS) entry which is preliminary data.</text>
</comment>
<evidence type="ECO:0000313" key="6">
    <source>
        <dbReference type="Proteomes" id="UP000827724"/>
    </source>
</evidence>
<dbReference type="InterPro" id="IPR023213">
    <property type="entry name" value="CAT-like_dom_sf"/>
</dbReference>
<dbReference type="OrthoDB" id="10000533at2759"/>
<evidence type="ECO:0000256" key="3">
    <source>
        <dbReference type="SAM" id="MobiDB-lite"/>
    </source>
</evidence>
<dbReference type="Gene3D" id="3.30.559.30">
    <property type="entry name" value="Nonribosomal peptide synthetase, condensation domain"/>
    <property type="match status" value="1"/>
</dbReference>
<accession>A0A9P8TUP7</accession>
<feature type="domain" description="Phthiocerol/phthiodiolone dimycocerosyl transferase C-terminal" evidence="4">
    <location>
        <begin position="296"/>
        <end position="361"/>
    </location>
</feature>
<dbReference type="PANTHER" id="PTHR42034">
    <property type="entry name" value="CHROMOSOME 7, WHOLE GENOME SHOTGUN SEQUENCE-RELATED"/>
    <property type="match status" value="1"/>
</dbReference>
<evidence type="ECO:0000256" key="2">
    <source>
        <dbReference type="ARBA" id="ARBA00023315"/>
    </source>
</evidence>
<keyword evidence="1" id="KW-0808">Transferase</keyword>
<dbReference type="SUPFAM" id="SSF52777">
    <property type="entry name" value="CoA-dependent acyltransferases"/>
    <property type="match status" value="1"/>
</dbReference>
<organism evidence="5 6">
    <name type="scientific">Trichoderma cornu-damae</name>
    <dbReference type="NCBI Taxonomy" id="654480"/>
    <lineage>
        <taxon>Eukaryota</taxon>
        <taxon>Fungi</taxon>
        <taxon>Dikarya</taxon>
        <taxon>Ascomycota</taxon>
        <taxon>Pezizomycotina</taxon>
        <taxon>Sordariomycetes</taxon>
        <taxon>Hypocreomycetidae</taxon>
        <taxon>Hypocreales</taxon>
        <taxon>Hypocreaceae</taxon>
        <taxon>Trichoderma</taxon>
    </lineage>
</organism>
<evidence type="ECO:0000256" key="1">
    <source>
        <dbReference type="ARBA" id="ARBA00022679"/>
    </source>
</evidence>
<dbReference type="AlphaFoldDB" id="A0A9P8TUP7"/>
<reference evidence="5" key="1">
    <citation type="submission" date="2021-08" db="EMBL/GenBank/DDBJ databases">
        <title>Chromosome-Level Trichoderma cornu-damae using Hi-C Data.</title>
        <authorList>
            <person name="Kim C.S."/>
        </authorList>
    </citation>
    <scope>NUCLEOTIDE SEQUENCE</scope>
    <source>
        <strain evidence="5">KA19-0412C</strain>
    </source>
</reference>
<dbReference type="Proteomes" id="UP000827724">
    <property type="component" value="Unassembled WGS sequence"/>
</dbReference>
<proteinExistence type="predicted"/>
<sequence>MEQVDHRLRHLQNDASPSESRGARCPSCPSSNSNWRPSAAGVTSRPLDTLENFFKLLSDSGSPVNREHWAVSLALQISFRAPLKDPIPYMRRAWLLTGRLHPTLAGSVDADVDKSTSQSSPGKPILTVHPFDGDAWLAKTFVVQGSKSIIGNGGNGGDDAAPPASPADDLFAAMLSTGTPTCHWLPETNELFIRSAHWRIDGVGMLMLAHSFLSALASVLRNGLDRDLDSYGSLVGGRLLTRSLDDLANAYLDEASTPVHIQAAADGLVSDFVRGVPSIGLPTLPGSEAAVPGDSARQALRIDASTTAAIMWACRSRKISVSSAVHAAIVRATATYPQHPLAVSYATFFPVDMRRRLPTPHDGPDYAAGMFSAGLPICVADVLGDAKGSGRKSYDEVAQQLASAYAKDLSRLATASDGSPVGMLEVIAPYVRRTTKLFTRPLPPGLPQIQNPDMSSLGKVEAYIRRSYGDDGEQGLDVTDFWLGTQMLSRSVQCHVWGFRDELNIAGCFNVSFYEAQFVMEFLRKVECELLTGLGIGKSIKVG</sequence>
<dbReference type="GO" id="GO:0016746">
    <property type="term" value="F:acyltransferase activity"/>
    <property type="evidence" value="ECO:0007669"/>
    <property type="project" value="UniProtKB-KW"/>
</dbReference>
<dbReference type="Gene3D" id="3.30.559.10">
    <property type="entry name" value="Chloramphenicol acetyltransferase-like domain"/>
    <property type="match status" value="1"/>
</dbReference>
<evidence type="ECO:0000313" key="5">
    <source>
        <dbReference type="EMBL" id="KAH6605227.1"/>
    </source>
</evidence>
<evidence type="ECO:0000259" key="4">
    <source>
        <dbReference type="Pfam" id="PF16911"/>
    </source>
</evidence>
<keyword evidence="2" id="KW-0012">Acyltransferase</keyword>
<dbReference type="Pfam" id="PF16911">
    <property type="entry name" value="PapA_C"/>
    <property type="match status" value="1"/>
</dbReference>
<dbReference type="InterPro" id="IPR031641">
    <property type="entry name" value="PapA_C"/>
</dbReference>
<gene>
    <name evidence="5" type="ORF">Trco_006934</name>
</gene>